<reference evidence="2 3" key="1">
    <citation type="submission" date="2019-02" db="EMBL/GenBank/DDBJ databases">
        <title>Sequencing the genomes of 1000 actinobacteria strains.</title>
        <authorList>
            <person name="Klenk H.-P."/>
        </authorList>
    </citation>
    <scope>NUCLEOTIDE SEQUENCE [LARGE SCALE GENOMIC DNA]</scope>
    <source>
        <strain evidence="2 3">DSM 45162</strain>
    </source>
</reference>
<dbReference type="Proteomes" id="UP000292564">
    <property type="component" value="Unassembled WGS sequence"/>
</dbReference>
<dbReference type="SMART" id="SM00530">
    <property type="entry name" value="HTH_XRE"/>
    <property type="match status" value="1"/>
</dbReference>
<keyword evidence="3" id="KW-1185">Reference proteome</keyword>
<organism evidence="2 3">
    <name type="scientific">Krasilnikovia cinnamomea</name>
    <dbReference type="NCBI Taxonomy" id="349313"/>
    <lineage>
        <taxon>Bacteria</taxon>
        <taxon>Bacillati</taxon>
        <taxon>Actinomycetota</taxon>
        <taxon>Actinomycetes</taxon>
        <taxon>Micromonosporales</taxon>
        <taxon>Micromonosporaceae</taxon>
        <taxon>Krasilnikovia</taxon>
    </lineage>
</organism>
<dbReference type="SUPFAM" id="SSF47413">
    <property type="entry name" value="lambda repressor-like DNA-binding domains"/>
    <property type="match status" value="1"/>
</dbReference>
<protein>
    <submittedName>
        <fullName evidence="2">Xre family transcriptional regulator</fullName>
    </submittedName>
</protein>
<dbReference type="OrthoDB" id="4517420at2"/>
<comment type="caution">
    <text evidence="2">The sequence shown here is derived from an EMBL/GenBank/DDBJ whole genome shotgun (WGS) entry which is preliminary data.</text>
</comment>
<sequence>MTSRHKHVPTPPPDLWERPDMTDALARRDIGAAIRIYRRWTGASQTDIGMMIGIPQPHVSGIERGNRQVITIDLIERVADGLGIPRKMLGLAPLEDAGPESGPVPASQGEWLSGRRFLGAHRGELTKAVYDLYPESVRLGNTGILIPPQWRLPAPIDLSDVTLRWQEETPRPAVNGGERETKHVRPLLSKGRDYSRYHRAMRDLARPRLFENRLCYRLLDVAPVGDRGAQQLDLDLTLGEMCYFDMIDVGEALAHEAALAARTAEGKFSADGVAWEHLPFRRLIRDPFELATYPLMISVSTLTVRASRAGSTFYMLRRNAAKVAIAGGMLSVFPTGVFQPASVLPAPNSPDFDLWRNVMREYSEEFLGNPEHDGDGPPVDYVNDEPFRSLDTARREGRIRVYCLGVGIDSLNYVGDVLTLAVFDSDVFDAIFDGMVDQNDEGDVDTEEYNFTPEAMRRLLDTQPIAPSGAACLHLASEYLSEEVLT</sequence>
<proteinExistence type="predicted"/>
<dbReference type="Gene3D" id="1.10.260.40">
    <property type="entry name" value="lambda repressor-like DNA-binding domains"/>
    <property type="match status" value="1"/>
</dbReference>
<dbReference type="GO" id="GO:0003677">
    <property type="term" value="F:DNA binding"/>
    <property type="evidence" value="ECO:0007669"/>
    <property type="project" value="InterPro"/>
</dbReference>
<dbReference type="InterPro" id="IPR001387">
    <property type="entry name" value="Cro/C1-type_HTH"/>
</dbReference>
<evidence type="ECO:0000259" key="1">
    <source>
        <dbReference type="PROSITE" id="PS50943"/>
    </source>
</evidence>
<evidence type="ECO:0000313" key="3">
    <source>
        <dbReference type="Proteomes" id="UP000292564"/>
    </source>
</evidence>
<dbReference type="Pfam" id="PF13560">
    <property type="entry name" value="HTH_31"/>
    <property type="match status" value="1"/>
</dbReference>
<name>A0A4Q7ZGM6_9ACTN</name>
<dbReference type="InterPro" id="IPR010982">
    <property type="entry name" value="Lambda_DNA-bd_dom_sf"/>
</dbReference>
<dbReference type="PROSITE" id="PS50943">
    <property type="entry name" value="HTH_CROC1"/>
    <property type="match status" value="1"/>
</dbReference>
<dbReference type="CDD" id="cd00093">
    <property type="entry name" value="HTH_XRE"/>
    <property type="match status" value="1"/>
</dbReference>
<dbReference type="AlphaFoldDB" id="A0A4Q7ZGM6"/>
<gene>
    <name evidence="2" type="ORF">EV385_0938</name>
</gene>
<feature type="domain" description="HTH cro/C1-type" evidence="1">
    <location>
        <begin position="44"/>
        <end position="89"/>
    </location>
</feature>
<evidence type="ECO:0000313" key="2">
    <source>
        <dbReference type="EMBL" id="RZU49199.1"/>
    </source>
</evidence>
<accession>A0A4Q7ZGM6</accession>
<dbReference type="EMBL" id="SHKY01000001">
    <property type="protein sequence ID" value="RZU49199.1"/>
    <property type="molecule type" value="Genomic_DNA"/>
</dbReference>